<dbReference type="SMART" id="SM00911">
    <property type="entry name" value="HWE_HK"/>
    <property type="match status" value="1"/>
</dbReference>
<evidence type="ECO:0000313" key="21">
    <source>
        <dbReference type="Proteomes" id="UP000199647"/>
    </source>
</evidence>
<reference evidence="20 21" key="1">
    <citation type="submission" date="2016-10" db="EMBL/GenBank/DDBJ databases">
        <authorList>
            <person name="de Groot N.N."/>
        </authorList>
    </citation>
    <scope>NUCLEOTIDE SEQUENCE [LARGE SCALE GENOMIC DNA]</scope>
    <source>
        <strain evidence="20 21">A52C2</strain>
    </source>
</reference>
<accession>A0A1H9D3Q7</accession>
<dbReference type="InterPro" id="IPR003594">
    <property type="entry name" value="HATPase_dom"/>
</dbReference>
<dbReference type="Proteomes" id="UP000199647">
    <property type="component" value="Unassembled WGS sequence"/>
</dbReference>
<keyword evidence="15" id="KW-0843">Virulence</keyword>
<dbReference type="AlphaFoldDB" id="A0A1H9D3Q7"/>
<dbReference type="Gene3D" id="3.30.450.40">
    <property type="match status" value="1"/>
</dbReference>
<keyword evidence="9" id="KW-0808">Transferase</keyword>
<keyword evidence="12" id="KW-0418">Kinase</keyword>
<dbReference type="InterPro" id="IPR011102">
    <property type="entry name" value="Sig_transdc_His_kinase_HWE"/>
</dbReference>
<dbReference type="Pfam" id="PF08447">
    <property type="entry name" value="PAS_3"/>
    <property type="match status" value="1"/>
</dbReference>
<sequence length="525" mass="58379">MIRPTQIQRSTALQVDGTAEELKRRLRQQQILAEFGLFAFRCDDIGALLQAASASCAEAMQTPFCKVLEYMPGENRFLVKAGVGWRPGLVGCATVGGDLESPAGYAFHTGEPVISNHLEGETRFRTPLMLAEHGIKRAMNVLIAGEHQPYGVLETDSGDSGKFDEPDIYFLQSMANLLGVAIEEKRVHAKLAENERQFRLLAGSIPQLVWMADAAGSLFWFNQRWYDFTGSDSDAMKEGGWMELLHPEHRDRVTARLQKSWDTGEPWEDTFPLRGANGVYRWFLSRAMPFKDGDGRVVRWFGTNTDITEQREAEERQKMLSQEVSHRVKNSLAMVASLLGLQSRVVANEEVRRAIADAQTRVQTIAQVHDQLWRRYDANNIDLAGFLQGLCVKLQETSLEHRIQFEGEPVSIRTDRVIPIGILVNELVTNAFKYAYPEGGGGQVRVSLATEEDGSIVMSVSDRGVGLPHGFDLSRSTSSLGTRLISAMVRQLSGTIQTSRLQPGACFEVRIPSDEAVEGGWHPAA</sequence>
<evidence type="ECO:0000313" key="20">
    <source>
        <dbReference type="EMBL" id="SEQ08074.1"/>
    </source>
</evidence>
<keyword evidence="11" id="KW-0547">Nucleotide-binding</keyword>
<evidence type="ECO:0000256" key="15">
    <source>
        <dbReference type="ARBA" id="ARBA00023026"/>
    </source>
</evidence>
<evidence type="ECO:0000256" key="16">
    <source>
        <dbReference type="ARBA" id="ARBA00023170"/>
    </source>
</evidence>
<evidence type="ECO:0000256" key="6">
    <source>
        <dbReference type="ARBA" id="ARBA00022606"/>
    </source>
</evidence>
<dbReference type="SMART" id="SM00091">
    <property type="entry name" value="PAS"/>
    <property type="match status" value="1"/>
</dbReference>
<evidence type="ECO:0000259" key="17">
    <source>
        <dbReference type="PROSITE" id="PS50109"/>
    </source>
</evidence>
<evidence type="ECO:0000259" key="19">
    <source>
        <dbReference type="PROSITE" id="PS50113"/>
    </source>
</evidence>
<dbReference type="Pfam" id="PF13185">
    <property type="entry name" value="GAF_2"/>
    <property type="match status" value="1"/>
</dbReference>
<evidence type="ECO:0000256" key="2">
    <source>
        <dbReference type="ARBA" id="ARBA00012438"/>
    </source>
</evidence>
<protein>
    <recommendedName>
        <fullName evidence="3">Blue-light-activated histidine kinase</fullName>
        <ecNumber evidence="2">2.7.13.3</ecNumber>
    </recommendedName>
</protein>
<evidence type="ECO:0000259" key="18">
    <source>
        <dbReference type="PROSITE" id="PS50112"/>
    </source>
</evidence>
<dbReference type="EMBL" id="FOFG01000002">
    <property type="protein sequence ID" value="SEQ08074.1"/>
    <property type="molecule type" value="Genomic_DNA"/>
</dbReference>
<gene>
    <name evidence="20" type="ORF">SAMN05216548_102341</name>
</gene>
<dbReference type="InterPro" id="IPR005467">
    <property type="entry name" value="His_kinase_dom"/>
</dbReference>
<dbReference type="InterPro" id="IPR000700">
    <property type="entry name" value="PAS-assoc_C"/>
</dbReference>
<dbReference type="PANTHER" id="PTHR41523">
    <property type="entry name" value="TWO-COMPONENT SYSTEM SENSOR PROTEIN"/>
    <property type="match status" value="1"/>
</dbReference>
<dbReference type="InterPro" id="IPR000014">
    <property type="entry name" value="PAS"/>
</dbReference>
<keyword evidence="21" id="KW-1185">Reference proteome</keyword>
<dbReference type="SMART" id="SM00086">
    <property type="entry name" value="PAC"/>
    <property type="match status" value="1"/>
</dbReference>
<keyword evidence="4" id="KW-0600">Photoreceptor protein</keyword>
<keyword evidence="5" id="KW-0597">Phosphoprotein</keyword>
<dbReference type="InterPro" id="IPR035965">
    <property type="entry name" value="PAS-like_dom_sf"/>
</dbReference>
<evidence type="ECO:0000256" key="10">
    <source>
        <dbReference type="ARBA" id="ARBA00022737"/>
    </source>
</evidence>
<evidence type="ECO:0000256" key="3">
    <source>
        <dbReference type="ARBA" id="ARBA00021740"/>
    </source>
</evidence>
<evidence type="ECO:0000256" key="5">
    <source>
        <dbReference type="ARBA" id="ARBA00022553"/>
    </source>
</evidence>
<keyword evidence="14" id="KW-0157">Chromophore</keyword>
<keyword evidence="16" id="KW-0675">Receptor</keyword>
<keyword evidence="13" id="KW-0067">ATP-binding</keyword>
<dbReference type="InterPro" id="IPR011495">
    <property type="entry name" value="Sig_transdc_His_kin_sub2_dim/P"/>
</dbReference>
<dbReference type="SMART" id="SM00065">
    <property type="entry name" value="GAF"/>
    <property type="match status" value="1"/>
</dbReference>
<dbReference type="NCBIfam" id="TIGR00229">
    <property type="entry name" value="sensory_box"/>
    <property type="match status" value="1"/>
</dbReference>
<dbReference type="InterPro" id="IPR029016">
    <property type="entry name" value="GAF-like_dom_sf"/>
</dbReference>
<dbReference type="GO" id="GO:0004673">
    <property type="term" value="F:protein histidine kinase activity"/>
    <property type="evidence" value="ECO:0007669"/>
    <property type="project" value="UniProtKB-EC"/>
</dbReference>
<dbReference type="SUPFAM" id="SSF55785">
    <property type="entry name" value="PYP-like sensor domain (PAS domain)"/>
    <property type="match status" value="1"/>
</dbReference>
<dbReference type="FunFam" id="3.30.450.20:FF:000099">
    <property type="entry name" value="Sensory box sensor histidine kinase"/>
    <property type="match status" value="1"/>
</dbReference>
<dbReference type="Pfam" id="PF02518">
    <property type="entry name" value="HATPase_c"/>
    <property type="match status" value="1"/>
</dbReference>
<evidence type="ECO:0000256" key="11">
    <source>
        <dbReference type="ARBA" id="ARBA00022741"/>
    </source>
</evidence>
<dbReference type="InterPro" id="IPR001610">
    <property type="entry name" value="PAC"/>
</dbReference>
<dbReference type="InterPro" id="IPR036890">
    <property type="entry name" value="HATPase_C_sf"/>
</dbReference>
<dbReference type="PROSITE" id="PS50112">
    <property type="entry name" value="PAS"/>
    <property type="match status" value="1"/>
</dbReference>
<organism evidence="20 21">
    <name type="scientific">Faunimonas pinastri</name>
    <dbReference type="NCBI Taxonomy" id="1855383"/>
    <lineage>
        <taxon>Bacteria</taxon>
        <taxon>Pseudomonadati</taxon>
        <taxon>Pseudomonadota</taxon>
        <taxon>Alphaproteobacteria</taxon>
        <taxon>Hyphomicrobiales</taxon>
        <taxon>Afifellaceae</taxon>
        <taxon>Faunimonas</taxon>
    </lineage>
</organism>
<dbReference type="CDD" id="cd00130">
    <property type="entry name" value="PAS"/>
    <property type="match status" value="1"/>
</dbReference>
<comment type="catalytic activity">
    <reaction evidence="1">
        <text>ATP + protein L-histidine = ADP + protein N-phospho-L-histidine.</text>
        <dbReference type="EC" id="2.7.13.3"/>
    </reaction>
</comment>
<keyword evidence="8" id="KW-0288">FMN</keyword>
<feature type="domain" description="Histidine kinase" evidence="17">
    <location>
        <begin position="323"/>
        <end position="515"/>
    </location>
</feature>
<evidence type="ECO:0000256" key="4">
    <source>
        <dbReference type="ARBA" id="ARBA00022543"/>
    </source>
</evidence>
<dbReference type="InterPro" id="IPR013655">
    <property type="entry name" value="PAS_fold_3"/>
</dbReference>
<dbReference type="GO" id="GO:0009881">
    <property type="term" value="F:photoreceptor activity"/>
    <property type="evidence" value="ECO:0007669"/>
    <property type="project" value="UniProtKB-KW"/>
</dbReference>
<evidence type="ECO:0000256" key="8">
    <source>
        <dbReference type="ARBA" id="ARBA00022643"/>
    </source>
</evidence>
<keyword evidence="6" id="KW-0716">Sensory transduction</keyword>
<proteinExistence type="predicted"/>
<dbReference type="InterPro" id="IPR003018">
    <property type="entry name" value="GAF"/>
</dbReference>
<feature type="domain" description="PAC" evidence="19">
    <location>
        <begin position="267"/>
        <end position="319"/>
    </location>
</feature>
<dbReference type="GO" id="GO:0005524">
    <property type="term" value="F:ATP binding"/>
    <property type="evidence" value="ECO:0007669"/>
    <property type="project" value="UniProtKB-KW"/>
</dbReference>
<evidence type="ECO:0000256" key="12">
    <source>
        <dbReference type="ARBA" id="ARBA00022777"/>
    </source>
</evidence>
<dbReference type="OrthoDB" id="9767435at2"/>
<evidence type="ECO:0000256" key="9">
    <source>
        <dbReference type="ARBA" id="ARBA00022679"/>
    </source>
</evidence>
<dbReference type="EC" id="2.7.13.3" evidence="2"/>
<keyword evidence="7" id="KW-0285">Flavoprotein</keyword>
<dbReference type="SUPFAM" id="SSF55874">
    <property type="entry name" value="ATPase domain of HSP90 chaperone/DNA topoisomerase II/histidine kinase"/>
    <property type="match status" value="1"/>
</dbReference>
<dbReference type="PROSITE" id="PS50109">
    <property type="entry name" value="HIS_KIN"/>
    <property type="match status" value="1"/>
</dbReference>
<keyword evidence="10" id="KW-0677">Repeat</keyword>
<dbReference type="SUPFAM" id="SSF55781">
    <property type="entry name" value="GAF domain-like"/>
    <property type="match status" value="1"/>
</dbReference>
<evidence type="ECO:0000256" key="14">
    <source>
        <dbReference type="ARBA" id="ARBA00022991"/>
    </source>
</evidence>
<feature type="domain" description="PAS" evidence="18">
    <location>
        <begin position="194"/>
        <end position="264"/>
    </location>
</feature>
<dbReference type="Pfam" id="PF07568">
    <property type="entry name" value="HisKA_2"/>
    <property type="match status" value="1"/>
</dbReference>
<name>A0A1H9D3Q7_9HYPH</name>
<evidence type="ECO:0000256" key="1">
    <source>
        <dbReference type="ARBA" id="ARBA00000085"/>
    </source>
</evidence>
<dbReference type="PANTHER" id="PTHR41523:SF8">
    <property type="entry name" value="ETHYLENE RESPONSE SENSOR PROTEIN"/>
    <property type="match status" value="1"/>
</dbReference>
<dbReference type="STRING" id="1855383.SAMN05216548_102341"/>
<dbReference type="PROSITE" id="PS50113">
    <property type="entry name" value="PAC"/>
    <property type="match status" value="1"/>
</dbReference>
<dbReference type="SMART" id="SM00387">
    <property type="entry name" value="HATPase_c"/>
    <property type="match status" value="1"/>
</dbReference>
<evidence type="ECO:0000256" key="13">
    <source>
        <dbReference type="ARBA" id="ARBA00022840"/>
    </source>
</evidence>
<dbReference type="Gene3D" id="3.30.565.10">
    <property type="entry name" value="Histidine kinase-like ATPase, C-terminal domain"/>
    <property type="match status" value="1"/>
</dbReference>
<dbReference type="RefSeq" id="WP_092495496.1">
    <property type="nucleotide sequence ID" value="NZ_FOFG01000002.1"/>
</dbReference>
<evidence type="ECO:0000256" key="7">
    <source>
        <dbReference type="ARBA" id="ARBA00022630"/>
    </source>
</evidence>
<dbReference type="Gene3D" id="3.30.450.20">
    <property type="entry name" value="PAS domain"/>
    <property type="match status" value="1"/>
</dbReference>